<evidence type="ECO:0000313" key="1">
    <source>
        <dbReference type="EMBL" id="OGD97175.1"/>
    </source>
</evidence>
<evidence type="ECO:0008006" key="3">
    <source>
        <dbReference type="Google" id="ProtNLM"/>
    </source>
</evidence>
<sequence>MLPVSYIKLNLKKNSNNLIGKIRVKLLVVFALVIFTLFTAQIVFASNLAVDGQKKSKVDEQIKVLEAQNTILKIEIAKESSLTSLVKKAKDLGFKNPEDILNI</sequence>
<comment type="caution">
    <text evidence="1">The sequence shown here is derived from an EMBL/GenBank/DDBJ whole genome shotgun (WGS) entry which is preliminary data.</text>
</comment>
<evidence type="ECO:0000313" key="2">
    <source>
        <dbReference type="Proteomes" id="UP000176740"/>
    </source>
</evidence>
<name>A0A1F5GZE1_9BACT</name>
<protein>
    <recommendedName>
        <fullName evidence="3">Cell division protein FtsL</fullName>
    </recommendedName>
</protein>
<gene>
    <name evidence="1" type="ORF">A3A49_02205</name>
</gene>
<dbReference type="AlphaFoldDB" id="A0A1F5GZE1"/>
<organism evidence="1 2">
    <name type="scientific">Candidatus Curtissbacteria bacterium RIFCSPLOWO2_01_FULL_38_11b</name>
    <dbReference type="NCBI Taxonomy" id="1797725"/>
    <lineage>
        <taxon>Bacteria</taxon>
        <taxon>Candidatus Curtissiibacteriota</taxon>
    </lineage>
</organism>
<dbReference type="EMBL" id="MFBO01000036">
    <property type="protein sequence ID" value="OGD97175.1"/>
    <property type="molecule type" value="Genomic_DNA"/>
</dbReference>
<accession>A0A1F5GZE1</accession>
<dbReference type="STRING" id="1797725.A3A49_02205"/>
<reference evidence="1 2" key="1">
    <citation type="journal article" date="2016" name="Nat. Commun.">
        <title>Thousands of microbial genomes shed light on interconnected biogeochemical processes in an aquifer system.</title>
        <authorList>
            <person name="Anantharaman K."/>
            <person name="Brown C.T."/>
            <person name="Hug L.A."/>
            <person name="Sharon I."/>
            <person name="Castelle C.J."/>
            <person name="Probst A.J."/>
            <person name="Thomas B.C."/>
            <person name="Singh A."/>
            <person name="Wilkins M.J."/>
            <person name="Karaoz U."/>
            <person name="Brodie E.L."/>
            <person name="Williams K.H."/>
            <person name="Hubbard S.S."/>
            <person name="Banfield J.F."/>
        </authorList>
    </citation>
    <scope>NUCLEOTIDE SEQUENCE [LARGE SCALE GENOMIC DNA]</scope>
</reference>
<dbReference type="Proteomes" id="UP000176740">
    <property type="component" value="Unassembled WGS sequence"/>
</dbReference>
<proteinExistence type="predicted"/>